<evidence type="ECO:0000256" key="5">
    <source>
        <dbReference type="ARBA" id="ARBA00022771"/>
    </source>
</evidence>
<dbReference type="GO" id="GO:0042276">
    <property type="term" value="P:error-prone translesion synthesis"/>
    <property type="evidence" value="ECO:0007669"/>
    <property type="project" value="TreeGrafter"/>
</dbReference>
<evidence type="ECO:0000313" key="14">
    <source>
        <dbReference type="Proteomes" id="UP001163046"/>
    </source>
</evidence>
<evidence type="ECO:0000256" key="2">
    <source>
        <dbReference type="ARBA" id="ARBA00022679"/>
    </source>
</evidence>
<dbReference type="PROSITE" id="PS51907">
    <property type="entry name" value="ZF_UBZ3"/>
    <property type="match status" value="1"/>
</dbReference>
<feature type="compositionally biased region" description="Basic and acidic residues" evidence="10">
    <location>
        <begin position="478"/>
        <end position="490"/>
    </location>
</feature>
<keyword evidence="8" id="KW-0539">Nucleus</keyword>
<dbReference type="PROSITE" id="PS50173">
    <property type="entry name" value="UMUC"/>
    <property type="match status" value="1"/>
</dbReference>
<dbReference type="InterPro" id="IPR001126">
    <property type="entry name" value="UmuC"/>
</dbReference>
<evidence type="ECO:0000256" key="3">
    <source>
        <dbReference type="ARBA" id="ARBA00022723"/>
    </source>
</evidence>
<dbReference type="Pfam" id="PF18439">
    <property type="entry name" value="zf_UBZ"/>
    <property type="match status" value="1"/>
</dbReference>
<evidence type="ECO:0000256" key="8">
    <source>
        <dbReference type="ARBA" id="ARBA00023242"/>
    </source>
</evidence>
<dbReference type="GO" id="GO:0009314">
    <property type="term" value="P:response to radiation"/>
    <property type="evidence" value="ECO:0007669"/>
    <property type="project" value="TreeGrafter"/>
</dbReference>
<dbReference type="AlphaFoldDB" id="A0A9W9ZCN9"/>
<evidence type="ECO:0000256" key="4">
    <source>
        <dbReference type="ARBA" id="ARBA00022763"/>
    </source>
</evidence>
<dbReference type="InterPro" id="IPR043128">
    <property type="entry name" value="Rev_trsase/Diguanyl_cyclase"/>
</dbReference>
<feature type="domain" description="UBZ3-type" evidence="12">
    <location>
        <begin position="584"/>
        <end position="618"/>
    </location>
</feature>
<evidence type="ECO:0000256" key="7">
    <source>
        <dbReference type="ARBA" id="ARBA00023204"/>
    </source>
</evidence>
<keyword evidence="4" id="KW-0227">DNA damage</keyword>
<accession>A0A9W9ZCN9</accession>
<protein>
    <recommendedName>
        <fullName evidence="9">DNA polymerase eta</fullName>
    </recommendedName>
</protein>
<dbReference type="FunFam" id="3.30.1490.100:FF:000007">
    <property type="entry name" value="DNA polymerase eta"/>
    <property type="match status" value="1"/>
</dbReference>
<dbReference type="SUPFAM" id="SSF100879">
    <property type="entry name" value="Lesion bypass DNA polymerase (Y-family), little finger domain"/>
    <property type="match status" value="1"/>
</dbReference>
<keyword evidence="2" id="KW-0808">Transferase</keyword>
<dbReference type="GO" id="GO:0035861">
    <property type="term" value="C:site of double-strand break"/>
    <property type="evidence" value="ECO:0007669"/>
    <property type="project" value="TreeGrafter"/>
</dbReference>
<feature type="compositionally biased region" description="Basic and acidic residues" evidence="10">
    <location>
        <begin position="427"/>
        <end position="444"/>
    </location>
</feature>
<dbReference type="FunFam" id="1.10.150.20:FF:000014">
    <property type="entry name" value="Polymerase (DNA directed), eta"/>
    <property type="match status" value="1"/>
</dbReference>
<feature type="compositionally biased region" description="Polar residues" evidence="10">
    <location>
        <begin position="622"/>
        <end position="634"/>
    </location>
</feature>
<dbReference type="Gene3D" id="1.10.150.20">
    <property type="entry name" value="5' to 3' exonuclease, C-terminal subdomain"/>
    <property type="match status" value="1"/>
</dbReference>
<dbReference type="PIRSF" id="PIRSF036603">
    <property type="entry name" value="DPol_eta"/>
    <property type="match status" value="1"/>
</dbReference>
<keyword evidence="7" id="KW-0234">DNA repair</keyword>
<dbReference type="InterPro" id="IPR017961">
    <property type="entry name" value="DNA_pol_Y-fam_little_finger"/>
</dbReference>
<feature type="region of interest" description="Disordered" evidence="10">
    <location>
        <begin position="532"/>
        <end position="552"/>
    </location>
</feature>
<dbReference type="PANTHER" id="PTHR45873">
    <property type="entry name" value="DNA POLYMERASE ETA"/>
    <property type="match status" value="1"/>
</dbReference>
<sequence>MRGGEAKEKCPDIILVQVPEARGKANLIRYREAGAEVMAVMSRICENCERASVDEAYLDLTENVKIMSTMDIDEIAEKSAASTVLEGFMIDDGDDKRVDTNAWRASLEDDENIKRLAVGAIIVSEMREAVLKETQFTCSAGVAHNKMLAKLGGGRHKPNKQTLLTQCAVPKFFETVPIQKVRNMGGKLGHEVCSSLKAEKMSDLAKYSMSELQGRFGDKTGEWLFLISRGLDHEPVRPRQLAKSTGCSKNFPGKSKLATVVQVKHWLDQLASELHERLTSESELNNREAKLLGVGFKTENNSPLTRSCHLKDSSVAQISRDAYNLLSPFNTAKDSKTDTWYPAIVTLNISGSKFEEIAVHNNTPSISTFFNKKNKIETATNTLDEQVTKTLIENENDGRFSGVNLPNAYMKEGIVETSSVSSLVSENRGEENARERVNGVKNEEEVTSSGKTAHNSKLTESTFSAKKGIKVFFSGKNSSERKAKNGERQDSSLNPYQGCEIDSAVLESLPDEIRREIEQSLVRSNRRGKKTIEGNTFFGPRVPSSGKESAPHNMFNKETSHSFESEGFSDGEAQMKNVCNKMDDSTYLQQCEKCGESLPDWEMPEHLDYHFALELQKVERNSTAAAKSDFSTNEPPKKKQRTTIQSFFTPK</sequence>
<dbReference type="Pfam" id="PF00817">
    <property type="entry name" value="IMS"/>
    <property type="match status" value="1"/>
</dbReference>
<keyword evidence="6" id="KW-0862">Zinc</keyword>
<comment type="subcellular location">
    <subcellularLocation>
        <location evidence="1">Nucleus</location>
    </subcellularLocation>
</comment>
<evidence type="ECO:0000256" key="9">
    <source>
        <dbReference type="ARBA" id="ARBA00044975"/>
    </source>
</evidence>
<evidence type="ECO:0000259" key="11">
    <source>
        <dbReference type="PROSITE" id="PS50173"/>
    </source>
</evidence>
<evidence type="ECO:0000256" key="6">
    <source>
        <dbReference type="ARBA" id="ARBA00022833"/>
    </source>
</evidence>
<dbReference type="InterPro" id="IPR052230">
    <property type="entry name" value="DNA_polymerase_eta"/>
</dbReference>
<dbReference type="PANTHER" id="PTHR45873:SF1">
    <property type="entry name" value="DNA POLYMERASE ETA"/>
    <property type="match status" value="1"/>
</dbReference>
<evidence type="ECO:0000256" key="10">
    <source>
        <dbReference type="SAM" id="MobiDB-lite"/>
    </source>
</evidence>
<dbReference type="GO" id="GO:0006281">
    <property type="term" value="P:DNA repair"/>
    <property type="evidence" value="ECO:0007669"/>
    <property type="project" value="UniProtKB-KW"/>
</dbReference>
<dbReference type="InterPro" id="IPR043502">
    <property type="entry name" value="DNA/RNA_pol_sf"/>
</dbReference>
<name>A0A9W9ZCN9_9CNID</name>
<dbReference type="GO" id="GO:0003684">
    <property type="term" value="F:damaged DNA binding"/>
    <property type="evidence" value="ECO:0007669"/>
    <property type="project" value="InterPro"/>
</dbReference>
<dbReference type="InterPro" id="IPR041298">
    <property type="entry name" value="UBZ3"/>
</dbReference>
<dbReference type="GO" id="GO:0005634">
    <property type="term" value="C:nucleus"/>
    <property type="evidence" value="ECO:0007669"/>
    <property type="project" value="UniProtKB-SubCell"/>
</dbReference>
<evidence type="ECO:0000256" key="1">
    <source>
        <dbReference type="ARBA" id="ARBA00004123"/>
    </source>
</evidence>
<organism evidence="13 14">
    <name type="scientific">Desmophyllum pertusum</name>
    <dbReference type="NCBI Taxonomy" id="174260"/>
    <lineage>
        <taxon>Eukaryota</taxon>
        <taxon>Metazoa</taxon>
        <taxon>Cnidaria</taxon>
        <taxon>Anthozoa</taxon>
        <taxon>Hexacorallia</taxon>
        <taxon>Scleractinia</taxon>
        <taxon>Caryophylliina</taxon>
        <taxon>Caryophylliidae</taxon>
        <taxon>Desmophyllum</taxon>
    </lineage>
</organism>
<dbReference type="Gene3D" id="3.30.1490.100">
    <property type="entry name" value="DNA polymerase, Y-family, little finger domain"/>
    <property type="match status" value="1"/>
</dbReference>
<keyword evidence="3" id="KW-0479">Metal-binding</keyword>
<evidence type="ECO:0000259" key="12">
    <source>
        <dbReference type="PROSITE" id="PS51907"/>
    </source>
</evidence>
<feature type="region of interest" description="Disordered" evidence="10">
    <location>
        <begin position="622"/>
        <end position="651"/>
    </location>
</feature>
<proteinExistence type="predicted"/>
<dbReference type="OrthoDB" id="5723at2759"/>
<feature type="compositionally biased region" description="Polar residues" evidence="10">
    <location>
        <begin position="642"/>
        <end position="651"/>
    </location>
</feature>
<dbReference type="InterPro" id="IPR036775">
    <property type="entry name" value="DNA_pol_Y-fam_lit_finger_sf"/>
</dbReference>
<dbReference type="Proteomes" id="UP001163046">
    <property type="component" value="Unassembled WGS sequence"/>
</dbReference>
<keyword evidence="14" id="KW-1185">Reference proteome</keyword>
<dbReference type="EMBL" id="MU826365">
    <property type="protein sequence ID" value="KAJ7378574.1"/>
    <property type="molecule type" value="Genomic_DNA"/>
</dbReference>
<dbReference type="GO" id="GO:0003887">
    <property type="term" value="F:DNA-directed DNA polymerase activity"/>
    <property type="evidence" value="ECO:0007669"/>
    <property type="project" value="TreeGrafter"/>
</dbReference>
<dbReference type="GO" id="GO:0005657">
    <property type="term" value="C:replication fork"/>
    <property type="evidence" value="ECO:0007669"/>
    <property type="project" value="TreeGrafter"/>
</dbReference>
<evidence type="ECO:0000313" key="13">
    <source>
        <dbReference type="EMBL" id="KAJ7378574.1"/>
    </source>
</evidence>
<reference evidence="13" key="1">
    <citation type="submission" date="2023-01" db="EMBL/GenBank/DDBJ databases">
        <title>Genome assembly of the deep-sea coral Lophelia pertusa.</title>
        <authorList>
            <person name="Herrera S."/>
            <person name="Cordes E."/>
        </authorList>
    </citation>
    <scope>NUCLEOTIDE SEQUENCE</scope>
    <source>
        <strain evidence="13">USNM1676648</strain>
        <tissue evidence="13">Polyp</tissue>
    </source>
</reference>
<comment type="caution">
    <text evidence="13">The sequence shown here is derived from an EMBL/GenBank/DDBJ whole genome shotgun (WGS) entry which is preliminary data.</text>
</comment>
<dbReference type="Pfam" id="PF21704">
    <property type="entry name" value="POLH-Rev1_HhH"/>
    <property type="match status" value="1"/>
</dbReference>
<dbReference type="Gene3D" id="3.30.70.270">
    <property type="match status" value="1"/>
</dbReference>
<gene>
    <name evidence="13" type="ORF">OS493_022562</name>
</gene>
<feature type="region of interest" description="Disordered" evidence="10">
    <location>
        <begin position="421"/>
        <end position="455"/>
    </location>
</feature>
<keyword evidence="5" id="KW-0863">Zinc-finger</keyword>
<feature type="domain" description="UmuC" evidence="11">
    <location>
        <begin position="1"/>
        <end position="185"/>
    </location>
</feature>
<feature type="region of interest" description="Disordered" evidence="10">
    <location>
        <begin position="477"/>
        <end position="496"/>
    </location>
</feature>
<dbReference type="Pfam" id="PF11799">
    <property type="entry name" value="IMS_C"/>
    <property type="match status" value="1"/>
</dbReference>
<dbReference type="GO" id="GO:0008270">
    <property type="term" value="F:zinc ion binding"/>
    <property type="evidence" value="ECO:0007669"/>
    <property type="project" value="UniProtKB-KW"/>
</dbReference>
<dbReference type="SUPFAM" id="SSF56672">
    <property type="entry name" value="DNA/RNA polymerases"/>
    <property type="match status" value="1"/>
</dbReference>